<sequence>MSSRAALAERCPRAGTPPPCWNRRGVMRDDPTGSKPAVSSDAPCSTVMCSLPPARMSIVGSLMTDRRPRPQNRCDRADRQQSRILGLRPSTAGQNIGGPPLLQPRIIRELAAGGFPQPVPGALSASGLQPVRALATSTVAPVLWSPATGQRAGYRALGSGRCARHPEAGPNGFPATARWGARALQARPGHISALWNAATSRCADSGSSATRARRPGSGWLAARLRPARSRTPL</sequence>
<feature type="region of interest" description="Disordered" evidence="1">
    <location>
        <begin position="1"/>
        <end position="45"/>
    </location>
</feature>
<evidence type="ECO:0000313" key="3">
    <source>
        <dbReference type="Proteomes" id="UP000199137"/>
    </source>
</evidence>
<gene>
    <name evidence="2" type="ORF">SAMN05421854_107127</name>
</gene>
<name>A0A1I5TJB1_9PSEU</name>
<accession>A0A1I5TJB1</accession>
<dbReference type="AlphaFoldDB" id="A0A1I5TJB1"/>
<protein>
    <submittedName>
        <fullName evidence="2">Uncharacterized protein</fullName>
    </submittedName>
</protein>
<evidence type="ECO:0000313" key="2">
    <source>
        <dbReference type="EMBL" id="SFP83115.1"/>
    </source>
</evidence>
<dbReference type="Proteomes" id="UP000199137">
    <property type="component" value="Unassembled WGS sequence"/>
</dbReference>
<reference evidence="2 3" key="1">
    <citation type="submission" date="2016-10" db="EMBL/GenBank/DDBJ databases">
        <authorList>
            <person name="de Groot N.N."/>
        </authorList>
    </citation>
    <scope>NUCLEOTIDE SEQUENCE [LARGE SCALE GENOMIC DNA]</scope>
    <source>
        <strain evidence="2 3">DSM 44637</strain>
    </source>
</reference>
<organism evidence="2 3">
    <name type="scientific">Amycolatopsis rubida</name>
    <dbReference type="NCBI Taxonomy" id="112413"/>
    <lineage>
        <taxon>Bacteria</taxon>
        <taxon>Bacillati</taxon>
        <taxon>Actinomycetota</taxon>
        <taxon>Actinomycetes</taxon>
        <taxon>Pseudonocardiales</taxon>
        <taxon>Pseudonocardiaceae</taxon>
        <taxon>Amycolatopsis</taxon>
    </lineage>
</organism>
<evidence type="ECO:0000256" key="1">
    <source>
        <dbReference type="SAM" id="MobiDB-lite"/>
    </source>
</evidence>
<proteinExistence type="predicted"/>
<dbReference type="STRING" id="112413.SAMN05421854_107127"/>
<dbReference type="EMBL" id="FOWC01000007">
    <property type="protein sequence ID" value="SFP83115.1"/>
    <property type="molecule type" value="Genomic_DNA"/>
</dbReference>